<dbReference type="EMBL" id="CM051400">
    <property type="protein sequence ID" value="KAJ4714701.1"/>
    <property type="molecule type" value="Genomic_DNA"/>
</dbReference>
<reference evidence="1 2" key="1">
    <citation type="journal article" date="2023" name="Science">
        <title>Complex scaffold remodeling in plant triterpene biosynthesis.</title>
        <authorList>
            <person name="De La Pena R."/>
            <person name="Hodgson H."/>
            <person name="Liu J.C."/>
            <person name="Stephenson M.J."/>
            <person name="Martin A.C."/>
            <person name="Owen C."/>
            <person name="Harkess A."/>
            <person name="Leebens-Mack J."/>
            <person name="Jimenez L.E."/>
            <person name="Osbourn A."/>
            <person name="Sattely E.S."/>
        </authorList>
    </citation>
    <scope>NUCLEOTIDE SEQUENCE [LARGE SCALE GENOMIC DNA]</scope>
    <source>
        <strain evidence="2">cv. JPN11</strain>
        <tissue evidence="1">Leaf</tissue>
    </source>
</reference>
<keyword evidence="1" id="KW-0812">Transmembrane</keyword>
<organism evidence="1 2">
    <name type="scientific">Melia azedarach</name>
    <name type="common">Chinaberry tree</name>
    <dbReference type="NCBI Taxonomy" id="155640"/>
    <lineage>
        <taxon>Eukaryota</taxon>
        <taxon>Viridiplantae</taxon>
        <taxon>Streptophyta</taxon>
        <taxon>Embryophyta</taxon>
        <taxon>Tracheophyta</taxon>
        <taxon>Spermatophyta</taxon>
        <taxon>Magnoliopsida</taxon>
        <taxon>eudicotyledons</taxon>
        <taxon>Gunneridae</taxon>
        <taxon>Pentapetalae</taxon>
        <taxon>rosids</taxon>
        <taxon>malvids</taxon>
        <taxon>Sapindales</taxon>
        <taxon>Meliaceae</taxon>
        <taxon>Melia</taxon>
    </lineage>
</organism>
<comment type="caution">
    <text evidence="1">The sequence shown here is derived from an EMBL/GenBank/DDBJ whole genome shotgun (WGS) entry which is preliminary data.</text>
</comment>
<protein>
    <submittedName>
        <fullName evidence="1">Heptahelical transmembrane protein</fullName>
    </submittedName>
</protein>
<gene>
    <name evidence="1" type="ORF">OWV82_013149</name>
</gene>
<dbReference type="Proteomes" id="UP001164539">
    <property type="component" value="Chromosome 7"/>
</dbReference>
<name>A0ACC1XTC7_MELAZ</name>
<accession>A0ACC1XTC7</accession>
<keyword evidence="1" id="KW-0472">Membrane</keyword>
<evidence type="ECO:0000313" key="1">
    <source>
        <dbReference type="EMBL" id="KAJ4714701.1"/>
    </source>
</evidence>
<proteinExistence type="predicted"/>
<sequence length="412" mass="47253">MGSEHQSREQTHVSSEMVENHGVCSSKEGKGRRLWKKVKYQLVEYHCLPGYLRDNEYIIGHYRSEWPLKQTLLSVFTIHNETLNVWTHLIGFFIFLALTIYTAMKIPRVVDLHSLQHIPEVLKNTDLHKLHSELLTCLPSLPHMPKLQKLREELKTTLPSMDLLHSLSGWHVMELLYNCLPERFSHANHTEVCVLHSVKEDLGNILAPLMVRPITRWPFFAFLGGAMFCLLASSICHLLSCHSERVSYIMLRLDYAGIAALISTSFYPPVYYSFMCNPFFCNLYMGFITLLGIATILVSLLPVFQNPEFRTIRASLFFGMGLSGAAPILHKLILFWHQPEALHTTGYELLMGFFYGVGALLYATRIPERWMPGKFDIAGHSHQLFHVLVVAGAYTHYRAGLVYLKWRDTEGC</sequence>
<evidence type="ECO:0000313" key="2">
    <source>
        <dbReference type="Proteomes" id="UP001164539"/>
    </source>
</evidence>
<keyword evidence="2" id="KW-1185">Reference proteome</keyword>